<evidence type="ECO:0000256" key="2">
    <source>
        <dbReference type="SAM" id="Phobius"/>
    </source>
</evidence>
<dbReference type="InterPro" id="IPR000160">
    <property type="entry name" value="GGDEF_dom"/>
</dbReference>
<gene>
    <name evidence="5" type="ORF">ACFSNB_06930</name>
</gene>
<accession>A0ABW5C8P0</accession>
<dbReference type="Pfam" id="PF00563">
    <property type="entry name" value="EAL"/>
    <property type="match status" value="1"/>
</dbReference>
<organism evidence="5 6">
    <name type="scientific">Phaeospirillum tilakii</name>
    <dbReference type="NCBI Taxonomy" id="741673"/>
    <lineage>
        <taxon>Bacteria</taxon>
        <taxon>Pseudomonadati</taxon>
        <taxon>Pseudomonadota</taxon>
        <taxon>Alphaproteobacteria</taxon>
        <taxon>Rhodospirillales</taxon>
        <taxon>Rhodospirillaceae</taxon>
        <taxon>Phaeospirillum</taxon>
    </lineage>
</organism>
<dbReference type="SUPFAM" id="SSF55073">
    <property type="entry name" value="Nucleotide cyclase"/>
    <property type="match status" value="1"/>
</dbReference>
<feature type="transmembrane region" description="Helical" evidence="2">
    <location>
        <begin position="27"/>
        <end position="48"/>
    </location>
</feature>
<evidence type="ECO:0000259" key="4">
    <source>
        <dbReference type="PROSITE" id="PS50887"/>
    </source>
</evidence>
<dbReference type="Pfam" id="PF13185">
    <property type="entry name" value="GAF_2"/>
    <property type="match status" value="1"/>
</dbReference>
<feature type="region of interest" description="Disordered" evidence="1">
    <location>
        <begin position="1092"/>
        <end position="1117"/>
    </location>
</feature>
<keyword evidence="6" id="KW-1185">Reference proteome</keyword>
<dbReference type="InterPro" id="IPR001633">
    <property type="entry name" value="EAL_dom"/>
</dbReference>
<dbReference type="PROSITE" id="PS50883">
    <property type="entry name" value="EAL"/>
    <property type="match status" value="1"/>
</dbReference>
<dbReference type="InterPro" id="IPR035965">
    <property type="entry name" value="PAS-like_dom_sf"/>
</dbReference>
<dbReference type="NCBIfam" id="TIGR00254">
    <property type="entry name" value="GGDEF"/>
    <property type="match status" value="1"/>
</dbReference>
<dbReference type="InterPro" id="IPR029016">
    <property type="entry name" value="GAF-like_dom_sf"/>
</dbReference>
<feature type="transmembrane region" description="Helical" evidence="2">
    <location>
        <begin position="309"/>
        <end position="330"/>
    </location>
</feature>
<dbReference type="SMART" id="SM00052">
    <property type="entry name" value="EAL"/>
    <property type="match status" value="1"/>
</dbReference>
<dbReference type="PROSITE" id="PS50887">
    <property type="entry name" value="GGDEF"/>
    <property type="match status" value="1"/>
</dbReference>
<evidence type="ECO:0000313" key="6">
    <source>
        <dbReference type="Proteomes" id="UP001597296"/>
    </source>
</evidence>
<feature type="domain" description="EAL" evidence="3">
    <location>
        <begin position="827"/>
        <end position="1081"/>
    </location>
</feature>
<protein>
    <submittedName>
        <fullName evidence="5">EAL domain-containing protein</fullName>
    </submittedName>
</protein>
<name>A0ABW5C8P0_9PROT</name>
<evidence type="ECO:0000313" key="5">
    <source>
        <dbReference type="EMBL" id="MFD2233535.1"/>
    </source>
</evidence>
<dbReference type="SUPFAM" id="SSF55781">
    <property type="entry name" value="GAF domain-like"/>
    <property type="match status" value="1"/>
</dbReference>
<evidence type="ECO:0000259" key="3">
    <source>
        <dbReference type="PROSITE" id="PS50883"/>
    </source>
</evidence>
<dbReference type="Gene3D" id="3.20.20.450">
    <property type="entry name" value="EAL domain"/>
    <property type="match status" value="1"/>
</dbReference>
<feature type="domain" description="GGDEF" evidence="4">
    <location>
        <begin position="680"/>
        <end position="818"/>
    </location>
</feature>
<keyword evidence="2" id="KW-0472">Membrane</keyword>
<reference evidence="6" key="1">
    <citation type="journal article" date="2019" name="Int. J. Syst. Evol. Microbiol.">
        <title>The Global Catalogue of Microorganisms (GCM) 10K type strain sequencing project: providing services to taxonomists for standard genome sequencing and annotation.</title>
        <authorList>
            <consortium name="The Broad Institute Genomics Platform"/>
            <consortium name="The Broad Institute Genome Sequencing Center for Infectious Disease"/>
            <person name="Wu L."/>
            <person name="Ma J."/>
        </authorList>
    </citation>
    <scope>NUCLEOTIDE SEQUENCE [LARGE SCALE GENOMIC DNA]</scope>
    <source>
        <strain evidence="6">KCTC 15012</strain>
    </source>
</reference>
<dbReference type="InterPro" id="IPR029787">
    <property type="entry name" value="Nucleotide_cyclase"/>
</dbReference>
<dbReference type="Pfam" id="PF00990">
    <property type="entry name" value="GGDEF"/>
    <property type="match status" value="1"/>
</dbReference>
<dbReference type="SMART" id="SM00267">
    <property type="entry name" value="GGDEF"/>
    <property type="match status" value="1"/>
</dbReference>
<dbReference type="Pfam" id="PF13188">
    <property type="entry name" value="PAS_8"/>
    <property type="match status" value="1"/>
</dbReference>
<dbReference type="CDD" id="cd01948">
    <property type="entry name" value="EAL"/>
    <property type="match status" value="1"/>
</dbReference>
<dbReference type="CDD" id="cd12914">
    <property type="entry name" value="PDC1_DGC_like"/>
    <property type="match status" value="1"/>
</dbReference>
<dbReference type="InterPro" id="IPR043128">
    <property type="entry name" value="Rev_trsase/Diguanyl_cyclase"/>
</dbReference>
<dbReference type="SUPFAM" id="SSF55785">
    <property type="entry name" value="PYP-like sensor domain (PAS domain)"/>
    <property type="match status" value="1"/>
</dbReference>
<dbReference type="InterPro" id="IPR035919">
    <property type="entry name" value="EAL_sf"/>
</dbReference>
<dbReference type="EMBL" id="JBHUIY010000010">
    <property type="protein sequence ID" value="MFD2233535.1"/>
    <property type="molecule type" value="Genomic_DNA"/>
</dbReference>
<evidence type="ECO:0000256" key="1">
    <source>
        <dbReference type="SAM" id="MobiDB-lite"/>
    </source>
</evidence>
<dbReference type="Proteomes" id="UP001597296">
    <property type="component" value="Unassembled WGS sequence"/>
</dbReference>
<dbReference type="Gene3D" id="3.30.450.20">
    <property type="entry name" value="PAS domain"/>
    <property type="match status" value="3"/>
</dbReference>
<dbReference type="InterPro" id="IPR003018">
    <property type="entry name" value="GAF"/>
</dbReference>
<dbReference type="PANTHER" id="PTHR44757">
    <property type="entry name" value="DIGUANYLATE CYCLASE DGCP"/>
    <property type="match status" value="1"/>
</dbReference>
<keyword evidence="2" id="KW-0812">Transmembrane</keyword>
<keyword evidence="2" id="KW-1133">Transmembrane helix</keyword>
<dbReference type="RefSeq" id="WP_377315311.1">
    <property type="nucleotide sequence ID" value="NZ_JBHUIY010000010.1"/>
</dbReference>
<dbReference type="Gene3D" id="3.30.70.270">
    <property type="match status" value="1"/>
</dbReference>
<proteinExistence type="predicted"/>
<dbReference type="CDD" id="cd01949">
    <property type="entry name" value="GGDEF"/>
    <property type="match status" value="1"/>
</dbReference>
<comment type="caution">
    <text evidence="5">The sequence shown here is derived from an EMBL/GenBank/DDBJ whole genome shotgun (WGS) entry which is preliminary data.</text>
</comment>
<dbReference type="InterPro" id="IPR000014">
    <property type="entry name" value="PAS"/>
</dbReference>
<sequence>MGGMASSGRVHRLGSAIFRRLKQRLPLPVAAVVMVDLFLLGVLTFSLVTGYQRDYDKTVAALDNLSRSMDDTLTRRADKIDLTLRTAVDEAERELASGGLDRATLDAFGARLDERVPEALGLAVWDARGQLVHASPKARVNTFNVSNREFFTRQRDEPTLGLFISAPFQGRMWPNPIIVLSRRYQAPDGSFAGIVSHAVSVDSLSSILFSAEALGPGTSVTLWDRKLGMVSQYTQSRFRLETGTRASPQLAALIERDAAPTVYHHVRADFGHAERIAFFRKVGSWPLYLSLGVFRDDALAKWRREALTLGGLGVLFLAASIWGLVLYMRYLNALRASEQRYKGLFDHMQVGLSLREAVFDEGGRPVDFRFLAANDAYLRLCKLSQEQVVGRTLREVFPYPEGRLPDWTAAYDHVVISGEPAHFEAYAELSGQWLDIVAYRTEPGRIAVLSIDISDHKAAEDRARRLSRLYAALSQCNQAIVHSANQEDLFPQVCHAAVEFGGMTAAWIGWIDQEAQCVKPAATYGIGPADLEQLQVSIAESGHFGQGPTGCAIRLDRPVWSDDIVRDGGFDPRWWEWPTGMGVASAAALPLHRRGNVVGNLTLYCDTPNAFDNEARKLMAEMASDISFALDNFAREAERRQSEARINDLAFFDQLTGLANRALLIDHLKQAIAGCLRSETFNALFFIDLDNFKTINDTLGHDRGDLLLQQVAQRLSSVVRAVDTLARFGGDEFVLLVQGLSRDETEAAADAETVCGKILAALDRPLQLDDAFYRCTASIGVTLFGNRVHSVDDLLKQADMAMYKAKGAGRNNARFFDPVMQSIILNRLALERDLAEAIRLEQFTLHYQPQIFGTDRVVGAEALIRWPHPTRGMVSPADFIPLAEENGQILAIGEWVLKTACAQLIAWAGRPEFADLSIAVNVSARQFREPNFVETVVKTVNETGVNPRMLKLELTESLMVVSVQEVIEKMTLLRERGLRFSLDDFGTGYSSMAYLKRLPLEQLKIDQSFIRDLLTDPNDAAIARAIVDLAHSLGLEVIAEGVETQEQQDFLIGLGCYMFQGYLFSRPLTADAFEAFVLGRFFAGVSPGGEDSPRFLSGETTDERRSPLIAAMRDSGG</sequence>
<dbReference type="SUPFAM" id="SSF141868">
    <property type="entry name" value="EAL domain-like"/>
    <property type="match status" value="1"/>
</dbReference>
<dbReference type="PANTHER" id="PTHR44757:SF2">
    <property type="entry name" value="BIOFILM ARCHITECTURE MAINTENANCE PROTEIN MBAA"/>
    <property type="match status" value="1"/>
</dbReference>
<dbReference type="Gene3D" id="3.30.450.40">
    <property type="match status" value="1"/>
</dbReference>
<dbReference type="InterPro" id="IPR052155">
    <property type="entry name" value="Biofilm_reg_signaling"/>
</dbReference>
<dbReference type="CDD" id="cd12915">
    <property type="entry name" value="PDC2_DGC_like"/>
    <property type="match status" value="1"/>
</dbReference>